<organism evidence="2 3">
    <name type="scientific">Brevundimonas olei</name>
    <dbReference type="NCBI Taxonomy" id="657642"/>
    <lineage>
        <taxon>Bacteria</taxon>
        <taxon>Pseudomonadati</taxon>
        <taxon>Pseudomonadota</taxon>
        <taxon>Alphaproteobacteria</taxon>
        <taxon>Caulobacterales</taxon>
        <taxon>Caulobacteraceae</taxon>
        <taxon>Brevundimonas</taxon>
    </lineage>
</organism>
<accession>A0ABZ2IGA8</accession>
<evidence type="ECO:0000313" key="3">
    <source>
        <dbReference type="Proteomes" id="UP001363460"/>
    </source>
</evidence>
<evidence type="ECO:0000313" key="2">
    <source>
        <dbReference type="EMBL" id="WWT56503.1"/>
    </source>
</evidence>
<name>A0ABZ2IGA8_9CAUL</name>
<feature type="compositionally biased region" description="Basic and acidic residues" evidence="1">
    <location>
        <begin position="77"/>
        <end position="92"/>
    </location>
</feature>
<reference evidence="2 3" key="1">
    <citation type="submission" date="2024-02" db="EMBL/GenBank/DDBJ databases">
        <title>Distribution and functional of Brevundimonas-related endobacteria within Verticillium dahliae.</title>
        <authorList>
            <person name="Zeng H."/>
        </authorList>
    </citation>
    <scope>NUCLEOTIDE SEQUENCE [LARGE SCALE GENOMIC DNA]</scope>
    <source>
        <strain evidence="2 3">TRM 44200</strain>
    </source>
</reference>
<dbReference type="RefSeq" id="WP_291783145.1">
    <property type="nucleotide sequence ID" value="NZ_CP146369.1"/>
</dbReference>
<evidence type="ECO:0000256" key="1">
    <source>
        <dbReference type="SAM" id="MobiDB-lite"/>
    </source>
</evidence>
<keyword evidence="3" id="KW-1185">Reference proteome</keyword>
<sequence length="92" mass="10038">MNDVFASLGIDDTPKVARAIIAQHAPEYVTPACAMLEALSELARNGHVRGFAHAFLWAETRRDWHRGQAEKAAQAAEHADARFSHGGKCAEL</sequence>
<proteinExistence type="predicted"/>
<gene>
    <name evidence="2" type="ORF">V8J38_12805</name>
</gene>
<feature type="region of interest" description="Disordered" evidence="1">
    <location>
        <begin position="68"/>
        <end position="92"/>
    </location>
</feature>
<protein>
    <submittedName>
        <fullName evidence="2">Uncharacterized protein</fullName>
    </submittedName>
</protein>
<dbReference type="Proteomes" id="UP001363460">
    <property type="component" value="Chromosome"/>
</dbReference>
<dbReference type="EMBL" id="CP146369">
    <property type="protein sequence ID" value="WWT56503.1"/>
    <property type="molecule type" value="Genomic_DNA"/>
</dbReference>